<feature type="domain" description="RING-type" evidence="6">
    <location>
        <begin position="379"/>
        <end position="413"/>
    </location>
</feature>
<evidence type="ECO:0000259" key="6">
    <source>
        <dbReference type="PROSITE" id="PS50089"/>
    </source>
</evidence>
<evidence type="ECO:0000256" key="5">
    <source>
        <dbReference type="SAM" id="MobiDB-lite"/>
    </source>
</evidence>
<reference evidence="7 8" key="1">
    <citation type="journal article" date="2023" name="Sci. Data">
        <title>Genome assembly of the Korean intertidal mud-creeper Batillaria attramentaria.</title>
        <authorList>
            <person name="Patra A.K."/>
            <person name="Ho P.T."/>
            <person name="Jun S."/>
            <person name="Lee S.J."/>
            <person name="Kim Y."/>
            <person name="Won Y.J."/>
        </authorList>
    </citation>
    <scope>NUCLEOTIDE SEQUENCE [LARGE SCALE GENOMIC DNA]</scope>
    <source>
        <strain evidence="7">Wonlab-2016</strain>
    </source>
</reference>
<dbReference type="PROSITE" id="PS50089">
    <property type="entry name" value="ZF_RING_2"/>
    <property type="match status" value="1"/>
</dbReference>
<keyword evidence="1 3" id="KW-0479">Metal-binding</keyword>
<dbReference type="AlphaFoldDB" id="A0ABD0KVI3"/>
<feature type="region of interest" description="Disordered" evidence="5">
    <location>
        <begin position="191"/>
        <end position="210"/>
    </location>
</feature>
<accession>A0ABD0KVI3</accession>
<proteinExistence type="predicted"/>
<protein>
    <recommendedName>
        <fullName evidence="6">RING-type domain-containing protein</fullName>
    </recommendedName>
</protein>
<feature type="region of interest" description="Disordered" evidence="5">
    <location>
        <begin position="126"/>
        <end position="178"/>
    </location>
</feature>
<dbReference type="Gene3D" id="3.30.40.10">
    <property type="entry name" value="Zinc/RING finger domain, C3HC4 (zinc finger)"/>
    <property type="match status" value="1"/>
</dbReference>
<feature type="coiled-coil region" evidence="4">
    <location>
        <begin position="349"/>
        <end position="376"/>
    </location>
</feature>
<keyword evidence="8" id="KW-1185">Reference proteome</keyword>
<dbReference type="EMBL" id="JACVVK020000117">
    <property type="protein sequence ID" value="KAK7491288.1"/>
    <property type="molecule type" value="Genomic_DNA"/>
</dbReference>
<keyword evidence="4" id="KW-0175">Coiled coil</keyword>
<evidence type="ECO:0000256" key="1">
    <source>
        <dbReference type="ARBA" id="ARBA00022771"/>
    </source>
</evidence>
<gene>
    <name evidence="7" type="ORF">BaRGS_00017559</name>
</gene>
<dbReference type="InterPro" id="IPR001841">
    <property type="entry name" value="Znf_RING"/>
</dbReference>
<keyword evidence="1 3" id="KW-0863">Zinc-finger</keyword>
<dbReference type="GO" id="GO:0008270">
    <property type="term" value="F:zinc ion binding"/>
    <property type="evidence" value="ECO:0007669"/>
    <property type="project" value="UniProtKB-KW"/>
</dbReference>
<evidence type="ECO:0000256" key="3">
    <source>
        <dbReference type="PROSITE-ProRule" id="PRU00175"/>
    </source>
</evidence>
<organism evidence="7 8">
    <name type="scientific">Batillaria attramentaria</name>
    <dbReference type="NCBI Taxonomy" id="370345"/>
    <lineage>
        <taxon>Eukaryota</taxon>
        <taxon>Metazoa</taxon>
        <taxon>Spiralia</taxon>
        <taxon>Lophotrochozoa</taxon>
        <taxon>Mollusca</taxon>
        <taxon>Gastropoda</taxon>
        <taxon>Caenogastropoda</taxon>
        <taxon>Sorbeoconcha</taxon>
        <taxon>Cerithioidea</taxon>
        <taxon>Batillariidae</taxon>
        <taxon>Batillaria</taxon>
    </lineage>
</organism>
<evidence type="ECO:0000256" key="4">
    <source>
        <dbReference type="SAM" id="Coils"/>
    </source>
</evidence>
<evidence type="ECO:0000313" key="8">
    <source>
        <dbReference type="Proteomes" id="UP001519460"/>
    </source>
</evidence>
<name>A0ABD0KVI3_9CAEN</name>
<evidence type="ECO:0000256" key="2">
    <source>
        <dbReference type="ARBA" id="ARBA00022833"/>
    </source>
</evidence>
<keyword evidence="2" id="KW-0862">Zinc</keyword>
<dbReference type="Pfam" id="PF13920">
    <property type="entry name" value="zf-C3HC4_3"/>
    <property type="match status" value="1"/>
</dbReference>
<sequence>MSGCENHDSRLLLQLTAVQAILQLYSHAQDHVLQAAKQLLHKQQRNEIGNSSSATACDRLDVQSLMREVESLCGPDLFSYNSGSRDLQHPGLRCIGGCRNHLSDAAGSVLGGGRLPSFAYVSEPKREAESVPGPIRKDGQISGHVSCPSGEAGHAVPRPSVENASRAELPNNPRSGLNGVSLPCLTSVVQTNPRESHSHAPSLSESSYPFSGSVSAAIPGEVSTPSLVEIPAATVGHYLPVDSLAACAFSCVNSESSAPIVCGQSLPCTDLDQDGETETQRLPQQSMVGKHRIRDEPPRRAKCQQIIPVEEWPVIDRDISALDAADKLGTDKSGLANYSPSQIDRSEECSETIERRRRLKEKVQVLRKEQSKLLARKLCRHCKKRPVGLTLLPCGHFCLCPECGAEFKKCPVCLKTILADVRTFVS</sequence>
<dbReference type="Proteomes" id="UP001519460">
    <property type="component" value="Unassembled WGS sequence"/>
</dbReference>
<feature type="compositionally biased region" description="Basic and acidic residues" evidence="5">
    <location>
        <begin position="126"/>
        <end position="139"/>
    </location>
</feature>
<dbReference type="InterPro" id="IPR013083">
    <property type="entry name" value="Znf_RING/FYVE/PHD"/>
</dbReference>
<evidence type="ECO:0000313" key="7">
    <source>
        <dbReference type="EMBL" id="KAK7491288.1"/>
    </source>
</evidence>
<comment type="caution">
    <text evidence="7">The sequence shown here is derived from an EMBL/GenBank/DDBJ whole genome shotgun (WGS) entry which is preliminary data.</text>
</comment>